<dbReference type="Pfam" id="PF00072">
    <property type="entry name" value="Response_reg"/>
    <property type="match status" value="1"/>
</dbReference>
<keyword evidence="4 9" id="KW-0902">Two-component regulatory system</keyword>
<comment type="subcellular location">
    <subcellularLocation>
        <location evidence="1 9">Cytoplasm</location>
    </subcellularLocation>
</comment>
<evidence type="ECO:0000256" key="1">
    <source>
        <dbReference type="ARBA" id="ARBA00004496"/>
    </source>
</evidence>
<keyword evidence="6 9" id="KW-0238">DNA-binding</keyword>
<dbReference type="InterPro" id="IPR036388">
    <property type="entry name" value="WH-like_DNA-bd_sf"/>
</dbReference>
<feature type="domain" description="Response regulatory" evidence="11">
    <location>
        <begin position="4"/>
        <end position="120"/>
    </location>
</feature>
<keyword evidence="5 9" id="KW-0805">Transcription regulation</keyword>
<keyword evidence="8 9" id="KW-0804">Transcription</keyword>
<keyword evidence="3 10" id="KW-0597">Phosphoprotein</keyword>
<dbReference type="Gene3D" id="1.10.10.10">
    <property type="entry name" value="Winged helix-like DNA-binding domain superfamily/Winged helix DNA-binding domain"/>
    <property type="match status" value="1"/>
</dbReference>
<protein>
    <recommendedName>
        <fullName evidence="9">Transcriptional regulatory protein</fullName>
    </recommendedName>
</protein>
<evidence type="ECO:0000256" key="7">
    <source>
        <dbReference type="ARBA" id="ARBA00023159"/>
    </source>
</evidence>
<evidence type="ECO:0000256" key="3">
    <source>
        <dbReference type="ARBA" id="ARBA00022553"/>
    </source>
</evidence>
<dbReference type="GO" id="GO:0005737">
    <property type="term" value="C:cytoplasm"/>
    <property type="evidence" value="ECO:0007669"/>
    <property type="project" value="UniProtKB-SubCell"/>
</dbReference>
<dbReference type="SUPFAM" id="SSF46785">
    <property type="entry name" value="Winged helix' DNA-binding domain"/>
    <property type="match status" value="1"/>
</dbReference>
<dbReference type="RefSeq" id="WP_118989681.1">
    <property type="nucleotide sequence ID" value="NZ_CP023434.1"/>
</dbReference>
<evidence type="ECO:0000256" key="9">
    <source>
        <dbReference type="PIRNR" id="PIRNR006171"/>
    </source>
</evidence>
<dbReference type="InterPro" id="IPR051271">
    <property type="entry name" value="2C-system_Tx_regulators"/>
</dbReference>
<dbReference type="EMBL" id="CP023434">
    <property type="protein sequence ID" value="AXY24757.1"/>
    <property type="molecule type" value="Genomic_DNA"/>
</dbReference>
<reference evidence="12 13" key="1">
    <citation type="submission" date="2017-09" db="EMBL/GenBank/DDBJ databases">
        <title>Complete genome sequence of Oxytococcus suis strain ZY16052.</title>
        <authorList>
            <person name="Li F."/>
        </authorList>
    </citation>
    <scope>NUCLEOTIDE SEQUENCE [LARGE SCALE GENOMIC DNA]</scope>
    <source>
        <strain evidence="12 13">ZY16052</strain>
    </source>
</reference>
<gene>
    <name evidence="12" type="ORF">CL176_01285</name>
</gene>
<keyword evidence="2 9" id="KW-0963">Cytoplasm</keyword>
<sequence>MSYQILLIEDDPMIQMINKTYIEQVPGFEVAGMTDSNAEAITLLDEMTFDLILIDLNLKGESALDFMKALRQRDYPAEIIMLTAQNDQRSIQIGYQYGAIDYILKPFTAERLQESLYAFKARQDVLQSTQLDQADVDRLYGFQKEANGGNPKALDADSLEKGITAPSLKKIMAAITTFNGTFTIEGLTEEVDFSHVTVRKYIHFLAERGYLETDQEYGGIGRPITYYSLTDKGAN</sequence>
<accession>A0A347WI50</accession>
<evidence type="ECO:0000256" key="5">
    <source>
        <dbReference type="ARBA" id="ARBA00023015"/>
    </source>
</evidence>
<dbReference type="GO" id="GO:0003700">
    <property type="term" value="F:DNA-binding transcription factor activity"/>
    <property type="evidence" value="ECO:0007669"/>
    <property type="project" value="InterPro"/>
</dbReference>
<keyword evidence="7 9" id="KW-0010">Activator</keyword>
<dbReference type="GO" id="GO:0000156">
    <property type="term" value="F:phosphorelay response regulator activity"/>
    <property type="evidence" value="ECO:0007669"/>
    <property type="project" value="TreeGrafter"/>
</dbReference>
<dbReference type="Proteomes" id="UP000263232">
    <property type="component" value="Chromosome"/>
</dbReference>
<feature type="modified residue" description="4-aspartylphosphate" evidence="10">
    <location>
        <position position="55"/>
    </location>
</feature>
<dbReference type="KEGG" id="abae:CL176_01285"/>
<dbReference type="GO" id="GO:0003677">
    <property type="term" value="F:DNA binding"/>
    <property type="evidence" value="ECO:0007669"/>
    <property type="project" value="UniProtKB-KW"/>
</dbReference>
<dbReference type="InterPro" id="IPR001789">
    <property type="entry name" value="Sig_transdc_resp-reg_receiver"/>
</dbReference>
<dbReference type="AlphaFoldDB" id="A0A347WI50"/>
<dbReference type="Gene3D" id="3.40.50.2300">
    <property type="match status" value="1"/>
</dbReference>
<evidence type="ECO:0000256" key="2">
    <source>
        <dbReference type="ARBA" id="ARBA00022490"/>
    </source>
</evidence>
<organism evidence="12 13">
    <name type="scientific">Suicoccus acidiformans</name>
    <dbReference type="NCBI Taxonomy" id="2036206"/>
    <lineage>
        <taxon>Bacteria</taxon>
        <taxon>Bacillati</taxon>
        <taxon>Bacillota</taxon>
        <taxon>Bacilli</taxon>
        <taxon>Lactobacillales</taxon>
        <taxon>Aerococcaceae</taxon>
        <taxon>Suicoccus</taxon>
    </lineage>
</organism>
<evidence type="ECO:0000256" key="8">
    <source>
        <dbReference type="ARBA" id="ARBA00023163"/>
    </source>
</evidence>
<dbReference type="SUPFAM" id="SSF52172">
    <property type="entry name" value="CheY-like"/>
    <property type="match status" value="1"/>
</dbReference>
<dbReference type="PANTHER" id="PTHR45526:SF1">
    <property type="entry name" value="TRANSCRIPTIONAL REGULATORY PROTEIN DCUR-RELATED"/>
    <property type="match status" value="1"/>
</dbReference>
<dbReference type="InterPro" id="IPR024187">
    <property type="entry name" value="Sig_transdc_resp-reg_cit/mal"/>
</dbReference>
<evidence type="ECO:0000313" key="12">
    <source>
        <dbReference type="EMBL" id="AXY24757.1"/>
    </source>
</evidence>
<dbReference type="InterPro" id="IPR036390">
    <property type="entry name" value="WH_DNA-bd_sf"/>
</dbReference>
<evidence type="ECO:0000256" key="10">
    <source>
        <dbReference type="PROSITE-ProRule" id="PRU00169"/>
    </source>
</evidence>
<dbReference type="OrthoDB" id="9759232at2"/>
<evidence type="ECO:0000256" key="4">
    <source>
        <dbReference type="ARBA" id="ARBA00023012"/>
    </source>
</evidence>
<keyword evidence="13" id="KW-1185">Reference proteome</keyword>
<evidence type="ECO:0000313" key="13">
    <source>
        <dbReference type="Proteomes" id="UP000263232"/>
    </source>
</evidence>
<dbReference type="PIRSF" id="PIRSF006171">
    <property type="entry name" value="RR_citrat_malat"/>
    <property type="match status" value="1"/>
</dbReference>
<dbReference type="InterPro" id="IPR011006">
    <property type="entry name" value="CheY-like_superfamily"/>
</dbReference>
<name>A0A347WI50_9LACT</name>
<dbReference type="SMART" id="SM00448">
    <property type="entry name" value="REC"/>
    <property type="match status" value="1"/>
</dbReference>
<proteinExistence type="predicted"/>
<evidence type="ECO:0000256" key="6">
    <source>
        <dbReference type="ARBA" id="ARBA00023125"/>
    </source>
</evidence>
<evidence type="ECO:0000259" key="11">
    <source>
        <dbReference type="PROSITE" id="PS50110"/>
    </source>
</evidence>
<dbReference type="PANTHER" id="PTHR45526">
    <property type="entry name" value="TRANSCRIPTIONAL REGULATORY PROTEIN DPIA"/>
    <property type="match status" value="1"/>
</dbReference>
<dbReference type="PROSITE" id="PS50110">
    <property type="entry name" value="RESPONSE_REGULATORY"/>
    <property type="match status" value="1"/>
</dbReference>